<accession>A0AAE1MJB0</accession>
<evidence type="ECO:0000259" key="1">
    <source>
        <dbReference type="Pfam" id="PF13952"/>
    </source>
</evidence>
<proteinExistence type="predicted"/>
<evidence type="ECO:0000313" key="4">
    <source>
        <dbReference type="Proteomes" id="UP001293593"/>
    </source>
</evidence>
<evidence type="ECO:0000259" key="2">
    <source>
        <dbReference type="Pfam" id="PF13960"/>
    </source>
</evidence>
<reference evidence="3" key="1">
    <citation type="submission" date="2023-10" db="EMBL/GenBank/DDBJ databases">
        <title>Chromosome-level genome of the transformable northern wattle, Acacia crassicarpa.</title>
        <authorList>
            <person name="Massaro I."/>
            <person name="Sinha N.R."/>
            <person name="Poethig S."/>
            <person name="Leichty A.R."/>
        </authorList>
    </citation>
    <scope>NUCLEOTIDE SEQUENCE</scope>
    <source>
        <strain evidence="3">Acra3RX</strain>
        <tissue evidence="3">Leaf</tissue>
    </source>
</reference>
<name>A0AAE1MJB0_9FABA</name>
<evidence type="ECO:0000313" key="3">
    <source>
        <dbReference type="EMBL" id="KAK4263918.1"/>
    </source>
</evidence>
<protein>
    <recommendedName>
        <fullName evidence="5">Transposase</fullName>
    </recommendedName>
</protein>
<dbReference type="PANTHER" id="PTHR48258">
    <property type="entry name" value="DUF4218 DOMAIN-CONTAINING PROTEIN-RELATED"/>
    <property type="match status" value="1"/>
</dbReference>
<dbReference type="Pfam" id="PF02992">
    <property type="entry name" value="Transposase_21"/>
    <property type="match status" value="1"/>
</dbReference>
<dbReference type="AlphaFoldDB" id="A0AAE1MJB0"/>
<sequence length="962" mass="111684">MTDKSMNMILELLCDAFEHAKIPSSFYEAKKTITKLGLDYQKIHACPNNCMLYWGVEDENRQSCKICNVSRWKPLVKEGDRTSSQQGRKKRNVAAKVVRYFPLKPRLQRLFLSTKTAEDMRWHAMHDKNDGLMRHPKDSQAWKKFDELHTSFASEPRNVRLGLATDGFNPFGNMSASYSIWPIILIPYNTPPWLCMKSTPFIISTIIPGKRMPGNDIDVFLQPLIKELKELWQDGVDTYDAFAREMFKLHAALMWTISDFPGLGNLSGWNTYTGLACPSCKFDFEPCRLYHSKKWCFMGHRRFLDQRHRFRSNKVRFNGQQDLRNPPRLLSGCEILEQVKNINVQFGRTPEVSGRRKRGCASDRDADGNTQQWKKKSIFFELSYWRHNLLRHNLDLMHIEKNVCDNIIFTLLNDASKSKDHMNARKDLKRMGCKHDLWPDENGKYPLAIYTMTDKGKKMFLTTLRNIRVPDGYASNISRCIDVDSTRLNGTLKSHDCHILIEQLLPLATRVAMPNNVSTILIELCSFFKQLCDNVLNVANLDILQRGVVLLLCHMEMLFPPSFFTVMVHLIIHLVEEAKLGGPVHYRWMYPIERYLGQLKSYVRNRARPEGSIAQGYIMQEILTFCSRYIDDIETRWNRSGRVDDVPNDAQAKSRVDELFPRVGKPIGASSYFNLTSMERLQAHRHVLTNCPLVECYIQEFRRDVKRKLRRTTRSEAEIDKRVHREFVDWFSKRIPLDIENVRESDKNIMFSLAKGPIYEARRFNAYNVNGFKFRTLDRDNNLKTQNNGVFGTFDTRSYSSSRDGQMICGGVPYYGKLVDIIEINYNGLFTVPLFKCQWADTTTHRGHKKDKLGFTQINFSKLIHTGEKEDDEPYIKASEGQMVFYVDDEKEKGWSIPVHVKPRDLYDMGEDIMTTTDLFPSQNLDHILVDDTVALQLSRPAIDDDIPNLIANHNEDEDLDI</sequence>
<dbReference type="Pfam" id="PF13952">
    <property type="entry name" value="DUF4216"/>
    <property type="match status" value="1"/>
</dbReference>
<keyword evidence="4" id="KW-1185">Reference proteome</keyword>
<dbReference type="InterPro" id="IPR025312">
    <property type="entry name" value="DUF4216"/>
</dbReference>
<evidence type="ECO:0008006" key="5">
    <source>
        <dbReference type="Google" id="ProtNLM"/>
    </source>
</evidence>
<feature type="domain" description="DUF4216" evidence="1">
    <location>
        <begin position="822"/>
        <end position="897"/>
    </location>
</feature>
<organism evidence="3 4">
    <name type="scientific">Acacia crassicarpa</name>
    <name type="common">northern wattle</name>
    <dbReference type="NCBI Taxonomy" id="499986"/>
    <lineage>
        <taxon>Eukaryota</taxon>
        <taxon>Viridiplantae</taxon>
        <taxon>Streptophyta</taxon>
        <taxon>Embryophyta</taxon>
        <taxon>Tracheophyta</taxon>
        <taxon>Spermatophyta</taxon>
        <taxon>Magnoliopsida</taxon>
        <taxon>eudicotyledons</taxon>
        <taxon>Gunneridae</taxon>
        <taxon>Pentapetalae</taxon>
        <taxon>rosids</taxon>
        <taxon>fabids</taxon>
        <taxon>Fabales</taxon>
        <taxon>Fabaceae</taxon>
        <taxon>Caesalpinioideae</taxon>
        <taxon>mimosoid clade</taxon>
        <taxon>Acacieae</taxon>
        <taxon>Acacia</taxon>
    </lineage>
</organism>
<dbReference type="InterPro" id="IPR025452">
    <property type="entry name" value="DUF4218"/>
</dbReference>
<dbReference type="Pfam" id="PF13960">
    <property type="entry name" value="DUF4218"/>
    <property type="match status" value="1"/>
</dbReference>
<dbReference type="PANTHER" id="PTHR48258:SF12">
    <property type="entry name" value="TRANSPOSON PROTEIN, CACTA, EN_SPM SUB-CLASS"/>
    <property type="match status" value="1"/>
</dbReference>
<dbReference type="InterPro" id="IPR004242">
    <property type="entry name" value="Transposase_21"/>
</dbReference>
<dbReference type="EMBL" id="JAWXYG010000009">
    <property type="protein sequence ID" value="KAK4263918.1"/>
    <property type="molecule type" value="Genomic_DNA"/>
</dbReference>
<comment type="caution">
    <text evidence="3">The sequence shown here is derived from an EMBL/GenBank/DDBJ whole genome shotgun (WGS) entry which is preliminary data.</text>
</comment>
<feature type="domain" description="DUF4218" evidence="2">
    <location>
        <begin position="531"/>
        <end position="643"/>
    </location>
</feature>
<gene>
    <name evidence="3" type="ORF">QN277_029270</name>
</gene>
<dbReference type="Proteomes" id="UP001293593">
    <property type="component" value="Unassembled WGS sequence"/>
</dbReference>